<dbReference type="InterPro" id="IPR029060">
    <property type="entry name" value="PIN-like_dom_sf"/>
</dbReference>
<dbReference type="CDD" id="cd18755">
    <property type="entry name" value="PIN_MtVapC3_VapC21-like"/>
    <property type="match status" value="1"/>
</dbReference>
<dbReference type="GO" id="GO:0004540">
    <property type="term" value="F:RNA nuclease activity"/>
    <property type="evidence" value="ECO:0007669"/>
    <property type="project" value="InterPro"/>
</dbReference>
<keyword evidence="11" id="KW-1185">Reference proteome</keyword>
<organism evidence="10 11">
    <name type="scientific">Sphaerisporangium rubeum</name>
    <dbReference type="NCBI Taxonomy" id="321317"/>
    <lineage>
        <taxon>Bacteria</taxon>
        <taxon>Bacillati</taxon>
        <taxon>Actinomycetota</taxon>
        <taxon>Actinomycetes</taxon>
        <taxon>Streptosporangiales</taxon>
        <taxon>Streptosporangiaceae</taxon>
        <taxon>Sphaerisporangium</taxon>
    </lineage>
</organism>
<dbReference type="InterPro" id="IPR050556">
    <property type="entry name" value="Type_II_TA_system_RNase"/>
</dbReference>
<keyword evidence="2 8" id="KW-1277">Toxin-antitoxin system</keyword>
<keyword evidence="3 8" id="KW-0540">Nuclease</keyword>
<feature type="binding site" evidence="8">
    <location>
        <position position="8"/>
    </location>
    <ligand>
        <name>Mg(2+)</name>
        <dbReference type="ChEBI" id="CHEBI:18420"/>
    </ligand>
</feature>
<evidence type="ECO:0000256" key="4">
    <source>
        <dbReference type="ARBA" id="ARBA00022723"/>
    </source>
</evidence>
<reference evidence="10 11" key="1">
    <citation type="submission" date="2020-08" db="EMBL/GenBank/DDBJ databases">
        <title>Sequencing the genomes of 1000 actinobacteria strains.</title>
        <authorList>
            <person name="Klenk H.-P."/>
        </authorList>
    </citation>
    <scope>NUCLEOTIDE SEQUENCE [LARGE SCALE GENOMIC DNA]</scope>
    <source>
        <strain evidence="10 11">DSM 44936</strain>
    </source>
</reference>
<dbReference type="GO" id="GO:0000287">
    <property type="term" value="F:magnesium ion binding"/>
    <property type="evidence" value="ECO:0007669"/>
    <property type="project" value="UniProtKB-UniRule"/>
</dbReference>
<evidence type="ECO:0000259" key="9">
    <source>
        <dbReference type="Pfam" id="PF01850"/>
    </source>
</evidence>
<evidence type="ECO:0000256" key="7">
    <source>
        <dbReference type="ARBA" id="ARBA00038093"/>
    </source>
</evidence>
<comment type="similarity">
    <text evidence="7 8">Belongs to the PINc/VapC protein family.</text>
</comment>
<keyword evidence="4 8" id="KW-0479">Metal-binding</keyword>
<dbReference type="SUPFAM" id="SSF88723">
    <property type="entry name" value="PIN domain-like"/>
    <property type="match status" value="1"/>
</dbReference>
<evidence type="ECO:0000313" key="11">
    <source>
        <dbReference type="Proteomes" id="UP000555564"/>
    </source>
</evidence>
<dbReference type="InterPro" id="IPR022907">
    <property type="entry name" value="VapC_family"/>
</dbReference>
<dbReference type="InterPro" id="IPR002716">
    <property type="entry name" value="PIN_dom"/>
</dbReference>
<feature type="domain" description="PIN" evidence="9">
    <location>
        <begin position="5"/>
        <end position="124"/>
    </location>
</feature>
<evidence type="ECO:0000256" key="5">
    <source>
        <dbReference type="ARBA" id="ARBA00022801"/>
    </source>
</evidence>
<keyword evidence="8" id="KW-0800">Toxin</keyword>
<proteinExistence type="inferred from homology"/>
<dbReference type="HAMAP" id="MF_00265">
    <property type="entry name" value="VapC_Nob1"/>
    <property type="match status" value="1"/>
</dbReference>
<comment type="function">
    <text evidence="8">Toxic component of a toxin-antitoxin (TA) system. An RNase.</text>
</comment>
<dbReference type="PANTHER" id="PTHR33653">
    <property type="entry name" value="RIBONUCLEASE VAPC2"/>
    <property type="match status" value="1"/>
</dbReference>
<keyword evidence="6 8" id="KW-0460">Magnesium</keyword>
<evidence type="ECO:0000256" key="2">
    <source>
        <dbReference type="ARBA" id="ARBA00022649"/>
    </source>
</evidence>
<keyword evidence="5 8" id="KW-0378">Hydrolase</keyword>
<comment type="cofactor">
    <cofactor evidence="1 8">
        <name>Mg(2+)</name>
        <dbReference type="ChEBI" id="CHEBI:18420"/>
    </cofactor>
</comment>
<sequence>MAIHYLIDTSALWRMIRNQDIRHKWHDETKARLINICPVIEMEMFFSVQSPGQRREWRDLFHEMFGWVFVPDRVFERALNVQSLLVGKGLHRCASPVDLLVAATAELSGLTILHYDQDYETIAKLTGQPIRWLAPPGSLN</sequence>
<dbReference type="Proteomes" id="UP000555564">
    <property type="component" value="Unassembled WGS sequence"/>
</dbReference>
<evidence type="ECO:0000256" key="6">
    <source>
        <dbReference type="ARBA" id="ARBA00022842"/>
    </source>
</evidence>
<name>A0A7X0M5M0_9ACTN</name>
<accession>A0A7X0M5M0</accession>
<gene>
    <name evidence="8" type="primary">vapC</name>
    <name evidence="10" type="ORF">BJ992_001936</name>
</gene>
<dbReference type="GO" id="GO:0016787">
    <property type="term" value="F:hydrolase activity"/>
    <property type="evidence" value="ECO:0007669"/>
    <property type="project" value="UniProtKB-KW"/>
</dbReference>
<evidence type="ECO:0000256" key="1">
    <source>
        <dbReference type="ARBA" id="ARBA00001946"/>
    </source>
</evidence>
<dbReference type="GO" id="GO:0090729">
    <property type="term" value="F:toxin activity"/>
    <property type="evidence" value="ECO:0007669"/>
    <property type="project" value="UniProtKB-KW"/>
</dbReference>
<dbReference type="EC" id="3.1.-.-" evidence="8"/>
<protein>
    <recommendedName>
        <fullName evidence="8">Ribonuclease VapC</fullName>
        <shortName evidence="8">RNase VapC</shortName>
        <ecNumber evidence="8">3.1.-.-</ecNumber>
    </recommendedName>
    <alternativeName>
        <fullName evidence="8">Toxin VapC</fullName>
    </alternativeName>
</protein>
<comment type="caution">
    <text evidence="10">The sequence shown here is derived from an EMBL/GenBank/DDBJ whole genome shotgun (WGS) entry which is preliminary data.</text>
</comment>
<dbReference type="RefSeq" id="WP_343072573.1">
    <property type="nucleotide sequence ID" value="NZ_BAAALO010000037.1"/>
</dbReference>
<feature type="binding site" evidence="8">
    <location>
        <position position="98"/>
    </location>
    <ligand>
        <name>Mg(2+)</name>
        <dbReference type="ChEBI" id="CHEBI:18420"/>
    </ligand>
</feature>
<dbReference type="EMBL" id="JACHIU010000001">
    <property type="protein sequence ID" value="MBB6472505.1"/>
    <property type="molecule type" value="Genomic_DNA"/>
</dbReference>
<evidence type="ECO:0000256" key="3">
    <source>
        <dbReference type="ARBA" id="ARBA00022722"/>
    </source>
</evidence>
<evidence type="ECO:0000256" key="8">
    <source>
        <dbReference type="HAMAP-Rule" id="MF_00265"/>
    </source>
</evidence>
<dbReference type="PANTHER" id="PTHR33653:SF1">
    <property type="entry name" value="RIBONUCLEASE VAPC2"/>
    <property type="match status" value="1"/>
</dbReference>
<dbReference type="Gene3D" id="3.40.50.1010">
    <property type="entry name" value="5'-nuclease"/>
    <property type="match status" value="1"/>
</dbReference>
<evidence type="ECO:0000313" key="10">
    <source>
        <dbReference type="EMBL" id="MBB6472505.1"/>
    </source>
</evidence>
<dbReference type="AlphaFoldDB" id="A0A7X0M5M0"/>
<dbReference type="Pfam" id="PF01850">
    <property type="entry name" value="PIN"/>
    <property type="match status" value="1"/>
</dbReference>